<evidence type="ECO:0000313" key="4">
    <source>
        <dbReference type="Proteomes" id="UP000231823"/>
    </source>
</evidence>
<evidence type="ECO:0000313" key="3">
    <source>
        <dbReference type="EMBL" id="AUB31438.1"/>
    </source>
</evidence>
<organism evidence="3 4">
    <name type="scientific">Spiroplasma floricola 23-6</name>
    <dbReference type="NCBI Taxonomy" id="1336749"/>
    <lineage>
        <taxon>Bacteria</taxon>
        <taxon>Bacillati</taxon>
        <taxon>Mycoplasmatota</taxon>
        <taxon>Mollicutes</taxon>
        <taxon>Entomoplasmatales</taxon>
        <taxon>Spiroplasmataceae</taxon>
        <taxon>Spiroplasma</taxon>
    </lineage>
</organism>
<proteinExistence type="predicted"/>
<dbReference type="KEGG" id="sfz:SFLOR_v1c03810"/>
<keyword evidence="1" id="KW-0175">Coiled coil</keyword>
<evidence type="ECO:0000256" key="2">
    <source>
        <dbReference type="SAM" id="MobiDB-lite"/>
    </source>
</evidence>
<feature type="compositionally biased region" description="Basic and acidic residues" evidence="2">
    <location>
        <begin position="432"/>
        <end position="447"/>
    </location>
</feature>
<feature type="coiled-coil region" evidence="1">
    <location>
        <begin position="166"/>
        <end position="268"/>
    </location>
</feature>
<dbReference type="Proteomes" id="UP000231823">
    <property type="component" value="Chromosome"/>
</dbReference>
<protein>
    <submittedName>
        <fullName evidence="3">Uncharacterized protein</fullName>
    </submittedName>
</protein>
<feature type="region of interest" description="Disordered" evidence="2">
    <location>
        <begin position="428"/>
        <end position="447"/>
    </location>
</feature>
<dbReference type="RefSeq" id="WP_100916425.1">
    <property type="nucleotide sequence ID" value="NZ_CP025057.1"/>
</dbReference>
<gene>
    <name evidence="3" type="ORF">SFLOR_v1c03810</name>
</gene>
<sequence>MTKKNQIKSEQDFQLLSPKVKNRIKSLIEKRLNSQTIMLFAKEYEGYDFEFRETLIEYINYLMKIEREKWLIESNYLYGKHTGNALPNPKQIHFNETQENLKKFQNYLKTDINSALKKANDLEKQKKVIQRSEILKSFEVSNLNKAETQEPKIQQKKEVKKEKIINKELKSENIAKKEKKNQKKELSLLDKMLLEAKAREEKEAKEAKELIEKELKAKKLEEEKKLAEERRLAEEKKQEAIRKAELKKQKLLEKEQKIKEQKIKQKDENSKQMKSKTINLADIKPTNIKRDYEKEQAEKEKLWRELYGKARSESLKNRENDSLKTEKFVEFDKKPNFDPELDMQETFTILGNTFSMQEITDPKNKYFNFWYNLKKRTGTSNITVWLNTYPNKQKFILRKRLKYQENKGLWEKIKLIFGNNSSKLKVAQKQRTLKEEAKKKTEINKTK</sequence>
<dbReference type="EMBL" id="CP025057">
    <property type="protein sequence ID" value="AUB31438.1"/>
    <property type="molecule type" value="Genomic_DNA"/>
</dbReference>
<evidence type="ECO:0000256" key="1">
    <source>
        <dbReference type="SAM" id="Coils"/>
    </source>
</evidence>
<accession>A0A2K8SDY3</accession>
<dbReference type="OrthoDB" id="389305at2"/>
<dbReference type="AlphaFoldDB" id="A0A2K8SDY3"/>
<keyword evidence="4" id="KW-1185">Reference proteome</keyword>
<name>A0A2K8SDY3_9MOLU</name>
<reference evidence="3 4" key="1">
    <citation type="submission" date="2017-12" db="EMBL/GenBank/DDBJ databases">
        <title>Complete genome sequence of Spiroplasma floricola 23-6 (ATCC 29989).</title>
        <authorList>
            <person name="Tsai Y.-M."/>
            <person name="Wu P.-S."/>
            <person name="Lo W.-S."/>
            <person name="Kuo C.-H."/>
        </authorList>
    </citation>
    <scope>NUCLEOTIDE SEQUENCE [LARGE SCALE GENOMIC DNA]</scope>
    <source>
        <strain evidence="3 4">23-6</strain>
    </source>
</reference>